<dbReference type="Proteomes" id="UP001236258">
    <property type="component" value="Unassembled WGS sequence"/>
</dbReference>
<keyword evidence="1" id="KW-0472">Membrane</keyword>
<feature type="transmembrane region" description="Helical" evidence="1">
    <location>
        <begin position="54"/>
        <end position="75"/>
    </location>
</feature>
<evidence type="ECO:0000256" key="1">
    <source>
        <dbReference type="SAM" id="Phobius"/>
    </source>
</evidence>
<organism evidence="2 3">
    <name type="scientific">Alkalimonas delamerensis</name>
    <dbReference type="NCBI Taxonomy" id="265981"/>
    <lineage>
        <taxon>Bacteria</taxon>
        <taxon>Pseudomonadati</taxon>
        <taxon>Pseudomonadota</taxon>
        <taxon>Gammaproteobacteria</taxon>
        <taxon>Alkalimonas</taxon>
    </lineage>
</organism>
<keyword evidence="1" id="KW-0812">Transmembrane</keyword>
<keyword evidence="3" id="KW-1185">Reference proteome</keyword>
<sequence length="110" mass="12603">MKSILISNSTLSVKDKVQLEKMIARLDAKKSPYLSDYEIHQLKQKEIDIKQSRILILITWSISIIAIIYFGALPGRTGMIYWSQEPGLFITCLVIWISVGVYFYANSEDT</sequence>
<name>A0ABT9GP55_9GAMM</name>
<protein>
    <recommendedName>
        <fullName evidence="4">2TM domain-containing protein</fullName>
    </recommendedName>
</protein>
<keyword evidence="1" id="KW-1133">Transmembrane helix</keyword>
<feature type="transmembrane region" description="Helical" evidence="1">
    <location>
        <begin position="87"/>
        <end position="105"/>
    </location>
</feature>
<evidence type="ECO:0000313" key="3">
    <source>
        <dbReference type="Proteomes" id="UP001236258"/>
    </source>
</evidence>
<comment type="caution">
    <text evidence="2">The sequence shown here is derived from an EMBL/GenBank/DDBJ whole genome shotgun (WGS) entry which is preliminary data.</text>
</comment>
<proteinExistence type="predicted"/>
<reference evidence="2 3" key="1">
    <citation type="submission" date="2023-08" db="EMBL/GenBank/DDBJ databases">
        <authorList>
            <person name="Joshi A."/>
            <person name="Thite S."/>
        </authorList>
    </citation>
    <scope>NUCLEOTIDE SEQUENCE [LARGE SCALE GENOMIC DNA]</scope>
    <source>
        <strain evidence="2 3">1E1</strain>
    </source>
</reference>
<evidence type="ECO:0000313" key="2">
    <source>
        <dbReference type="EMBL" id="MDP4528758.1"/>
    </source>
</evidence>
<dbReference type="RefSeq" id="WP_305944868.1">
    <property type="nucleotide sequence ID" value="NZ_JAUZVY010000002.1"/>
</dbReference>
<accession>A0ABT9GP55</accession>
<dbReference type="EMBL" id="JAUZVY010000002">
    <property type="protein sequence ID" value="MDP4528758.1"/>
    <property type="molecule type" value="Genomic_DNA"/>
</dbReference>
<evidence type="ECO:0008006" key="4">
    <source>
        <dbReference type="Google" id="ProtNLM"/>
    </source>
</evidence>
<gene>
    <name evidence="2" type="ORF">Q3O59_06895</name>
</gene>